<evidence type="ECO:0000256" key="5">
    <source>
        <dbReference type="ARBA" id="ARBA00022968"/>
    </source>
</evidence>
<keyword evidence="4" id="KW-0812">Transmembrane</keyword>
<evidence type="ECO:0000313" key="11">
    <source>
        <dbReference type="Proteomes" id="UP001163046"/>
    </source>
</evidence>
<evidence type="ECO:0000256" key="9">
    <source>
        <dbReference type="ARBA" id="ARBA00023180"/>
    </source>
</evidence>
<dbReference type="InterPro" id="IPR009729">
    <property type="entry name" value="Gal-3-0_sulfotransfrase"/>
</dbReference>
<comment type="subcellular location">
    <subcellularLocation>
        <location evidence="1">Golgi apparatus membrane</location>
        <topology evidence="1">Single-pass type II membrane protein</topology>
    </subcellularLocation>
</comment>
<keyword evidence="5" id="KW-0735">Signal-anchor</keyword>
<evidence type="ECO:0000313" key="10">
    <source>
        <dbReference type="EMBL" id="KAJ7389024.1"/>
    </source>
</evidence>
<protein>
    <recommendedName>
        <fullName evidence="12">Galactosylceramide sulfotransferase-like</fullName>
    </recommendedName>
</protein>
<evidence type="ECO:0000256" key="3">
    <source>
        <dbReference type="ARBA" id="ARBA00022679"/>
    </source>
</evidence>
<evidence type="ECO:0000256" key="2">
    <source>
        <dbReference type="ARBA" id="ARBA00008124"/>
    </source>
</evidence>
<dbReference type="GO" id="GO:0009247">
    <property type="term" value="P:glycolipid biosynthetic process"/>
    <property type="evidence" value="ECO:0007669"/>
    <property type="project" value="InterPro"/>
</dbReference>
<evidence type="ECO:0000256" key="4">
    <source>
        <dbReference type="ARBA" id="ARBA00022692"/>
    </source>
</evidence>
<comment type="similarity">
    <text evidence="2">Belongs to the galactose-3-O-sulfotransferase family.</text>
</comment>
<name>A0A9X0D8Q1_9CNID</name>
<dbReference type="PANTHER" id="PTHR14647:SF87">
    <property type="entry name" value="PUTATIVE-RELATED"/>
    <property type="match status" value="1"/>
</dbReference>
<dbReference type="GO" id="GO:0001733">
    <property type="term" value="F:galactosylceramide sulfotransferase activity"/>
    <property type="evidence" value="ECO:0007669"/>
    <property type="project" value="InterPro"/>
</dbReference>
<keyword evidence="3" id="KW-0808">Transferase</keyword>
<keyword evidence="11" id="KW-1185">Reference proteome</keyword>
<organism evidence="10 11">
    <name type="scientific">Desmophyllum pertusum</name>
    <dbReference type="NCBI Taxonomy" id="174260"/>
    <lineage>
        <taxon>Eukaryota</taxon>
        <taxon>Metazoa</taxon>
        <taxon>Cnidaria</taxon>
        <taxon>Anthozoa</taxon>
        <taxon>Hexacorallia</taxon>
        <taxon>Scleractinia</taxon>
        <taxon>Caryophylliina</taxon>
        <taxon>Caryophylliidae</taxon>
        <taxon>Desmophyllum</taxon>
    </lineage>
</organism>
<evidence type="ECO:0000256" key="1">
    <source>
        <dbReference type="ARBA" id="ARBA00004323"/>
    </source>
</evidence>
<reference evidence="10" key="1">
    <citation type="submission" date="2023-01" db="EMBL/GenBank/DDBJ databases">
        <title>Genome assembly of the deep-sea coral Lophelia pertusa.</title>
        <authorList>
            <person name="Herrera S."/>
            <person name="Cordes E."/>
        </authorList>
    </citation>
    <scope>NUCLEOTIDE SEQUENCE</scope>
    <source>
        <strain evidence="10">USNM1676648</strain>
        <tissue evidence="10">Polyp</tissue>
    </source>
</reference>
<evidence type="ECO:0000256" key="6">
    <source>
        <dbReference type="ARBA" id="ARBA00022989"/>
    </source>
</evidence>
<dbReference type="AlphaFoldDB" id="A0A9X0D8Q1"/>
<dbReference type="PANTHER" id="PTHR14647">
    <property type="entry name" value="GALACTOSE-3-O-SULFOTRANSFERASE"/>
    <property type="match status" value="1"/>
</dbReference>
<evidence type="ECO:0000256" key="8">
    <source>
        <dbReference type="ARBA" id="ARBA00023136"/>
    </source>
</evidence>
<accession>A0A9X0D8Q1</accession>
<gene>
    <name evidence="10" type="ORF">OS493_034158</name>
</gene>
<dbReference type="Gene3D" id="3.40.50.300">
    <property type="entry name" value="P-loop containing nucleotide triphosphate hydrolases"/>
    <property type="match status" value="1"/>
</dbReference>
<sequence length="357" mass="42133">MFSNKKCTLSQDTQTGSCTMTNIFFRYGDSRDLSFVLGDDTMLGWPRRFLLSQTSPRNGNQPNFLCSHTRYNEKPMNYLFPKDTTIYLTILRDPVSQFESVFNYVGFGEVYGLGKDPTESFTAFLRKGIKFKDITKARSSVLARNPMMFDLGLDYKFYQNATAVKKYIAFLEKEFDLVMIMEYFEESMVLMKRLLCWEFDDILHVKSNERLDKERAELSDNLKENIKRWNKADMLLYQHFNKTFWRKIKMEGKGFYDDLATLRSMKEKMTHTCFNGTKLELVYVDKYVKTLSLNQNLPAETKVKCERMTRQENSYLRYIREKQSFKSAGMIDAELNEEEVPNTISWDVAQDLRYDPI</sequence>
<dbReference type="SUPFAM" id="SSF52540">
    <property type="entry name" value="P-loop containing nucleoside triphosphate hydrolases"/>
    <property type="match status" value="1"/>
</dbReference>
<dbReference type="Proteomes" id="UP001163046">
    <property type="component" value="Unassembled WGS sequence"/>
</dbReference>
<dbReference type="OrthoDB" id="514299at2759"/>
<dbReference type="GO" id="GO:0000139">
    <property type="term" value="C:Golgi membrane"/>
    <property type="evidence" value="ECO:0007669"/>
    <property type="project" value="UniProtKB-SubCell"/>
</dbReference>
<evidence type="ECO:0008006" key="12">
    <source>
        <dbReference type="Google" id="ProtNLM"/>
    </source>
</evidence>
<dbReference type="Pfam" id="PF06990">
    <property type="entry name" value="Gal-3-0_sulfotr"/>
    <property type="match status" value="1"/>
</dbReference>
<dbReference type="InterPro" id="IPR027417">
    <property type="entry name" value="P-loop_NTPase"/>
</dbReference>
<keyword evidence="8" id="KW-0472">Membrane</keyword>
<dbReference type="EMBL" id="MU825443">
    <property type="protein sequence ID" value="KAJ7389024.1"/>
    <property type="molecule type" value="Genomic_DNA"/>
</dbReference>
<evidence type="ECO:0000256" key="7">
    <source>
        <dbReference type="ARBA" id="ARBA00023034"/>
    </source>
</evidence>
<keyword evidence="6" id="KW-1133">Transmembrane helix</keyword>
<proteinExistence type="inferred from homology"/>
<keyword evidence="7" id="KW-0333">Golgi apparatus</keyword>
<comment type="caution">
    <text evidence="10">The sequence shown here is derived from an EMBL/GenBank/DDBJ whole genome shotgun (WGS) entry which is preliminary data.</text>
</comment>
<keyword evidence="9" id="KW-0325">Glycoprotein</keyword>